<keyword evidence="6 7" id="KW-0472">Membrane</keyword>
<comment type="caution">
    <text evidence="8">The sequence shown here is derived from an EMBL/GenBank/DDBJ whole genome shotgun (WGS) entry which is preliminary data.</text>
</comment>
<evidence type="ECO:0000313" key="8">
    <source>
        <dbReference type="EMBL" id="MET3693136.1"/>
    </source>
</evidence>
<evidence type="ECO:0000256" key="4">
    <source>
        <dbReference type="ARBA" id="ARBA00022692"/>
    </source>
</evidence>
<accession>A0ABV2L8P1</accession>
<evidence type="ECO:0000313" key="9">
    <source>
        <dbReference type="Proteomes" id="UP001549145"/>
    </source>
</evidence>
<gene>
    <name evidence="8" type="ORF">ABID43_002680</name>
</gene>
<protein>
    <submittedName>
        <fullName evidence="8">Cytochrome bd-type quinol oxidase subunit 2</fullName>
    </submittedName>
</protein>
<evidence type="ECO:0000256" key="2">
    <source>
        <dbReference type="ARBA" id="ARBA00007543"/>
    </source>
</evidence>
<keyword evidence="5 7" id="KW-1133">Transmembrane helix</keyword>
<evidence type="ECO:0000256" key="1">
    <source>
        <dbReference type="ARBA" id="ARBA00004651"/>
    </source>
</evidence>
<dbReference type="Proteomes" id="UP001549145">
    <property type="component" value="Unassembled WGS sequence"/>
</dbReference>
<organism evidence="8 9">
    <name type="scientific">Methylobacterium goesingense</name>
    <dbReference type="NCBI Taxonomy" id="243690"/>
    <lineage>
        <taxon>Bacteria</taxon>
        <taxon>Pseudomonadati</taxon>
        <taxon>Pseudomonadota</taxon>
        <taxon>Alphaproteobacteria</taxon>
        <taxon>Hyphomicrobiales</taxon>
        <taxon>Methylobacteriaceae</taxon>
        <taxon>Methylobacterium</taxon>
    </lineage>
</organism>
<evidence type="ECO:0000256" key="3">
    <source>
        <dbReference type="ARBA" id="ARBA00022475"/>
    </source>
</evidence>
<reference evidence="8 9" key="1">
    <citation type="submission" date="2024-06" db="EMBL/GenBank/DDBJ databases">
        <title>Genomic Encyclopedia of Type Strains, Phase IV (KMG-IV): sequencing the most valuable type-strain genomes for metagenomic binning, comparative biology and taxonomic classification.</title>
        <authorList>
            <person name="Goeker M."/>
        </authorList>
    </citation>
    <scope>NUCLEOTIDE SEQUENCE [LARGE SCALE GENOMIC DNA]</scope>
    <source>
        <strain evidence="8 9">DSM 21331</strain>
    </source>
</reference>
<evidence type="ECO:0000256" key="7">
    <source>
        <dbReference type="SAM" id="Phobius"/>
    </source>
</evidence>
<name>A0ABV2L8P1_9HYPH</name>
<evidence type="ECO:0000256" key="6">
    <source>
        <dbReference type="ARBA" id="ARBA00023136"/>
    </source>
</evidence>
<evidence type="ECO:0000256" key="5">
    <source>
        <dbReference type="ARBA" id="ARBA00022989"/>
    </source>
</evidence>
<dbReference type="InterPro" id="IPR003317">
    <property type="entry name" value="Cyt-d_oxidase_su2"/>
</dbReference>
<comment type="similarity">
    <text evidence="2">Belongs to the cytochrome ubiquinol oxidase subunit 2 family.</text>
</comment>
<dbReference type="PANTHER" id="PTHR43141:SF4">
    <property type="entry name" value="CYTOCHROME BD2 SUBUNIT II"/>
    <property type="match status" value="1"/>
</dbReference>
<proteinExistence type="inferred from homology"/>
<dbReference type="Pfam" id="PF02322">
    <property type="entry name" value="Cyt_bd_oxida_II"/>
    <property type="match status" value="1"/>
</dbReference>
<comment type="subcellular location">
    <subcellularLocation>
        <location evidence="1">Cell membrane</location>
        <topology evidence="1">Multi-pass membrane protein</topology>
    </subcellularLocation>
</comment>
<keyword evidence="3" id="KW-1003">Cell membrane</keyword>
<keyword evidence="9" id="KW-1185">Reference proteome</keyword>
<dbReference type="EMBL" id="JBEPMM010000006">
    <property type="protein sequence ID" value="MET3693136.1"/>
    <property type="molecule type" value="Genomic_DNA"/>
</dbReference>
<sequence>MLIAPIFRSVAFEFRFKANRSQFVWDNAFHYGFLVATFAQGMVLGAFVQGFQIEGRSFTGGTLDWLTIWQAANAVFMPLALADTAYAGWVFRGKVAEDIGSGGYGP</sequence>
<keyword evidence="4 7" id="KW-0812">Transmembrane</keyword>
<dbReference type="PANTHER" id="PTHR43141">
    <property type="entry name" value="CYTOCHROME BD2 SUBUNIT II"/>
    <property type="match status" value="1"/>
</dbReference>
<feature type="transmembrane region" description="Helical" evidence="7">
    <location>
        <begin position="28"/>
        <end position="48"/>
    </location>
</feature>